<gene>
    <name evidence="4" type="ORF">A1Q1_01376</name>
</gene>
<comment type="caution">
    <text evidence="4">The sequence shown here is derived from an EMBL/GenBank/DDBJ whole genome shotgun (WGS) entry which is preliminary data.</text>
</comment>
<dbReference type="VEuPathDB" id="FungiDB:A1Q1_01376"/>
<dbReference type="GO" id="GO:0016272">
    <property type="term" value="C:prefoldin complex"/>
    <property type="evidence" value="ECO:0007669"/>
    <property type="project" value="InterPro"/>
</dbReference>
<dbReference type="EMBL" id="ALBS01000170">
    <property type="protein sequence ID" value="EJT49472.1"/>
    <property type="molecule type" value="Genomic_DNA"/>
</dbReference>
<dbReference type="InterPro" id="IPR002777">
    <property type="entry name" value="PFD_beta-like"/>
</dbReference>
<evidence type="ECO:0000313" key="5">
    <source>
        <dbReference type="Proteomes" id="UP000002748"/>
    </source>
</evidence>
<dbReference type="GO" id="GO:0006457">
    <property type="term" value="P:protein folding"/>
    <property type="evidence" value="ECO:0007669"/>
    <property type="project" value="InterPro"/>
</dbReference>
<sequence>MSLVSQLPGRSLADRQLAPEDEADGIEVAWEDQQKINTFSKLNNRLGDLRDQLKVKELSGFQPVAWRWADCTSASGTAAPFRRPSGQSADEKEYYDDLQMELELSDAKTIMYKIGEAFFDLPLPTAKKQLRADLKRYDGEISELKERCDECEHGMQDLKVQLYAKFGKQINLETGPD</sequence>
<dbReference type="GeneID" id="25984890"/>
<evidence type="ECO:0000313" key="4">
    <source>
        <dbReference type="EMBL" id="EJT49472.1"/>
    </source>
</evidence>
<name>J6F2Q4_TRIAS</name>
<evidence type="ECO:0008006" key="6">
    <source>
        <dbReference type="Google" id="ProtNLM"/>
    </source>
</evidence>
<dbReference type="PANTHER" id="PTHR21100:SF9">
    <property type="entry name" value="PREFOLDIN SUBUNIT 4"/>
    <property type="match status" value="1"/>
</dbReference>
<reference evidence="4 5" key="1">
    <citation type="journal article" date="2012" name="Eukaryot. Cell">
        <title>Draft genome sequence of CBS 2479, the standard type strain of Trichosporon asahii.</title>
        <authorList>
            <person name="Yang R.Y."/>
            <person name="Li H.T."/>
            <person name="Zhu H."/>
            <person name="Zhou G.P."/>
            <person name="Wang M."/>
            <person name="Wang L."/>
        </authorList>
    </citation>
    <scope>NUCLEOTIDE SEQUENCE [LARGE SCALE GENOMIC DNA]</scope>
    <source>
        <strain evidence="5">ATCC 90039 / CBS 2479 / JCM 2466 / KCTC 7840 / NCYC 2677 / UAMH 7654</strain>
    </source>
</reference>
<keyword evidence="3" id="KW-0175">Coiled coil</keyword>
<dbReference type="GO" id="GO:0051082">
    <property type="term" value="F:unfolded protein binding"/>
    <property type="evidence" value="ECO:0007669"/>
    <property type="project" value="InterPro"/>
</dbReference>
<dbReference type="Proteomes" id="UP000002748">
    <property type="component" value="Unassembled WGS sequence"/>
</dbReference>
<accession>J6F2Q4</accession>
<evidence type="ECO:0000256" key="2">
    <source>
        <dbReference type="ARBA" id="ARBA00023186"/>
    </source>
</evidence>
<evidence type="ECO:0000256" key="1">
    <source>
        <dbReference type="ARBA" id="ARBA00008045"/>
    </source>
</evidence>
<proteinExistence type="inferred from homology"/>
<evidence type="ECO:0000256" key="3">
    <source>
        <dbReference type="SAM" id="Coils"/>
    </source>
</evidence>
<dbReference type="OrthoDB" id="10250441at2759"/>
<dbReference type="SUPFAM" id="SSF46579">
    <property type="entry name" value="Prefoldin"/>
    <property type="match status" value="1"/>
</dbReference>
<dbReference type="GO" id="GO:0005737">
    <property type="term" value="C:cytoplasm"/>
    <property type="evidence" value="ECO:0007669"/>
    <property type="project" value="TreeGrafter"/>
</dbReference>
<comment type="similarity">
    <text evidence="1">Belongs to the prefoldin subunit beta family.</text>
</comment>
<dbReference type="RefSeq" id="XP_014179890.1">
    <property type="nucleotide sequence ID" value="XM_014324415.1"/>
</dbReference>
<dbReference type="Pfam" id="PF01920">
    <property type="entry name" value="Prefoldin_2"/>
    <property type="match status" value="1"/>
</dbReference>
<organism evidence="4 5">
    <name type="scientific">Trichosporon asahii var. asahii (strain ATCC 90039 / CBS 2479 / JCM 2466 / KCTC 7840 / NBRC 103889/ NCYC 2677 / UAMH 7654)</name>
    <name type="common">Yeast</name>
    <dbReference type="NCBI Taxonomy" id="1186058"/>
    <lineage>
        <taxon>Eukaryota</taxon>
        <taxon>Fungi</taxon>
        <taxon>Dikarya</taxon>
        <taxon>Basidiomycota</taxon>
        <taxon>Agaricomycotina</taxon>
        <taxon>Tremellomycetes</taxon>
        <taxon>Trichosporonales</taxon>
        <taxon>Trichosporonaceae</taxon>
        <taxon>Trichosporon</taxon>
    </lineage>
</organism>
<dbReference type="PIRSF" id="PIRSF016477">
    <property type="entry name" value="Prefoldin_subunit_4"/>
    <property type="match status" value="1"/>
</dbReference>
<dbReference type="HOGENOM" id="CLU_130032_0_0_1"/>
<protein>
    <recommendedName>
        <fullName evidence="6">Prefoldin subunit 4</fullName>
    </recommendedName>
</protein>
<dbReference type="CDD" id="cd23165">
    <property type="entry name" value="Prefoldin_4"/>
    <property type="match status" value="1"/>
</dbReference>
<keyword evidence="2" id="KW-0143">Chaperone</keyword>
<dbReference type="PANTHER" id="PTHR21100">
    <property type="entry name" value="PREFOLDIN SUBUNIT 4"/>
    <property type="match status" value="1"/>
</dbReference>
<dbReference type="KEGG" id="tasa:A1Q1_01376"/>
<dbReference type="AlphaFoldDB" id="J6F2Q4"/>
<feature type="coiled-coil region" evidence="3">
    <location>
        <begin position="127"/>
        <end position="161"/>
    </location>
</feature>
<dbReference type="InterPro" id="IPR016661">
    <property type="entry name" value="PFDN4"/>
</dbReference>